<reference evidence="9" key="1">
    <citation type="submission" date="2022-11" db="UniProtKB">
        <authorList>
            <consortium name="WormBaseParasite"/>
        </authorList>
    </citation>
    <scope>IDENTIFICATION</scope>
</reference>
<organism evidence="8 9">
    <name type="scientific">Ditylenchus dipsaci</name>
    <dbReference type="NCBI Taxonomy" id="166011"/>
    <lineage>
        <taxon>Eukaryota</taxon>
        <taxon>Metazoa</taxon>
        <taxon>Ecdysozoa</taxon>
        <taxon>Nematoda</taxon>
        <taxon>Chromadorea</taxon>
        <taxon>Rhabditida</taxon>
        <taxon>Tylenchina</taxon>
        <taxon>Tylenchomorpha</taxon>
        <taxon>Sphaerularioidea</taxon>
        <taxon>Anguinidae</taxon>
        <taxon>Anguininae</taxon>
        <taxon>Ditylenchus</taxon>
    </lineage>
</organism>
<dbReference type="GO" id="GO:0016020">
    <property type="term" value="C:membrane"/>
    <property type="evidence" value="ECO:0007669"/>
    <property type="project" value="UniProtKB-SubCell"/>
</dbReference>
<dbReference type="SUPFAM" id="SSF81321">
    <property type="entry name" value="Family A G protein-coupled receptor-like"/>
    <property type="match status" value="1"/>
</dbReference>
<comment type="subcellular location">
    <subcellularLocation>
        <location evidence="1">Membrane</location>
    </subcellularLocation>
</comment>
<dbReference type="PRINTS" id="PR00237">
    <property type="entry name" value="GPCRRHODOPSN"/>
</dbReference>
<evidence type="ECO:0000256" key="3">
    <source>
        <dbReference type="ARBA" id="ARBA00022989"/>
    </source>
</evidence>
<evidence type="ECO:0000256" key="6">
    <source>
        <dbReference type="SAM" id="Phobius"/>
    </source>
</evidence>
<keyword evidence="2 6" id="KW-0812">Transmembrane</keyword>
<dbReference type="AlphaFoldDB" id="A0A915EVY2"/>
<dbReference type="PROSITE" id="PS50262">
    <property type="entry name" value="G_PROTEIN_RECEP_F1_2"/>
    <property type="match status" value="1"/>
</dbReference>
<feature type="transmembrane region" description="Helical" evidence="6">
    <location>
        <begin position="45"/>
        <end position="66"/>
    </location>
</feature>
<dbReference type="GO" id="GO:0004930">
    <property type="term" value="F:G protein-coupled receptor activity"/>
    <property type="evidence" value="ECO:0007669"/>
    <property type="project" value="InterPro"/>
</dbReference>
<feature type="domain" description="G-protein coupled receptors family 1 profile" evidence="7">
    <location>
        <begin position="1"/>
        <end position="102"/>
    </location>
</feature>
<keyword evidence="4 6" id="KW-0472">Membrane</keyword>
<evidence type="ECO:0000256" key="1">
    <source>
        <dbReference type="ARBA" id="ARBA00004370"/>
    </source>
</evidence>
<dbReference type="Proteomes" id="UP000887574">
    <property type="component" value="Unplaced"/>
</dbReference>
<name>A0A915EVY2_9BILA</name>
<dbReference type="CDD" id="cd00637">
    <property type="entry name" value="7tm_classA_rhodopsin-like"/>
    <property type="match status" value="1"/>
</dbReference>
<evidence type="ECO:0000313" key="8">
    <source>
        <dbReference type="Proteomes" id="UP000887574"/>
    </source>
</evidence>
<evidence type="ECO:0000256" key="2">
    <source>
        <dbReference type="ARBA" id="ARBA00022692"/>
    </source>
</evidence>
<evidence type="ECO:0000256" key="4">
    <source>
        <dbReference type="ARBA" id="ARBA00023136"/>
    </source>
</evidence>
<evidence type="ECO:0000256" key="5">
    <source>
        <dbReference type="SAM" id="MobiDB-lite"/>
    </source>
</evidence>
<evidence type="ECO:0000313" key="9">
    <source>
        <dbReference type="WBParaSite" id="jg9585"/>
    </source>
</evidence>
<evidence type="ECO:0000259" key="7">
    <source>
        <dbReference type="PROSITE" id="PS50262"/>
    </source>
</evidence>
<dbReference type="InterPro" id="IPR017452">
    <property type="entry name" value="GPCR_Rhodpsn_7TM"/>
</dbReference>
<proteinExistence type="predicted"/>
<keyword evidence="3 6" id="KW-1133">Transmembrane helix</keyword>
<dbReference type="WBParaSite" id="jg9585">
    <property type="protein sequence ID" value="jg9585"/>
    <property type="gene ID" value="jg9585"/>
</dbReference>
<sequence length="106" mass="12407">MKMRRSFRIGGSTAGETDKEGANSRNGSVPSFKLPLWRRHLRSRVFRTTLLVILAHVLLWTPYNVYALMKYANEDMYTRMNEQANIFKDLQFLITIINPFLYGFSN</sequence>
<keyword evidence="8" id="KW-1185">Reference proteome</keyword>
<dbReference type="Gene3D" id="1.20.1070.10">
    <property type="entry name" value="Rhodopsin 7-helix transmembrane proteins"/>
    <property type="match status" value="1"/>
</dbReference>
<dbReference type="InterPro" id="IPR000276">
    <property type="entry name" value="GPCR_Rhodpsn"/>
</dbReference>
<accession>A0A915EVY2</accession>
<protein>
    <submittedName>
        <fullName evidence="9">G-protein coupled receptors family 1 profile domain-containing protein</fullName>
    </submittedName>
</protein>
<feature type="region of interest" description="Disordered" evidence="5">
    <location>
        <begin position="1"/>
        <end position="28"/>
    </location>
</feature>